<dbReference type="Proteomes" id="UP001367508">
    <property type="component" value="Unassembled WGS sequence"/>
</dbReference>
<dbReference type="AlphaFoldDB" id="A0AAN9QQZ6"/>
<comment type="caution">
    <text evidence="1">The sequence shown here is derived from an EMBL/GenBank/DDBJ whole genome shotgun (WGS) entry which is preliminary data.</text>
</comment>
<sequence length="73" mass="8083">MPVAISPLSNHTFLRFRDGFLKVSCDTPAEVDSVLAGKRICGSQSELRPAEMSVVYNEMYESECMPASRSNLL</sequence>
<reference evidence="1 2" key="1">
    <citation type="submission" date="2024-01" db="EMBL/GenBank/DDBJ databases">
        <title>The genomes of 5 underutilized Papilionoideae crops provide insights into root nodulation and disease resistanc.</title>
        <authorList>
            <person name="Jiang F."/>
        </authorList>
    </citation>
    <scope>NUCLEOTIDE SEQUENCE [LARGE SCALE GENOMIC DNA]</scope>
    <source>
        <strain evidence="1">LVBAO_FW01</strain>
        <tissue evidence="1">Leaves</tissue>
    </source>
</reference>
<evidence type="ECO:0000313" key="1">
    <source>
        <dbReference type="EMBL" id="KAK7340173.1"/>
    </source>
</evidence>
<gene>
    <name evidence="1" type="ORF">VNO77_20868</name>
</gene>
<name>A0AAN9QQZ6_CANGL</name>
<accession>A0AAN9QQZ6</accession>
<dbReference type="EMBL" id="JAYMYQ010000004">
    <property type="protein sequence ID" value="KAK7340173.1"/>
    <property type="molecule type" value="Genomic_DNA"/>
</dbReference>
<organism evidence="1 2">
    <name type="scientific">Canavalia gladiata</name>
    <name type="common">Sword bean</name>
    <name type="synonym">Dolichos gladiatus</name>
    <dbReference type="NCBI Taxonomy" id="3824"/>
    <lineage>
        <taxon>Eukaryota</taxon>
        <taxon>Viridiplantae</taxon>
        <taxon>Streptophyta</taxon>
        <taxon>Embryophyta</taxon>
        <taxon>Tracheophyta</taxon>
        <taxon>Spermatophyta</taxon>
        <taxon>Magnoliopsida</taxon>
        <taxon>eudicotyledons</taxon>
        <taxon>Gunneridae</taxon>
        <taxon>Pentapetalae</taxon>
        <taxon>rosids</taxon>
        <taxon>fabids</taxon>
        <taxon>Fabales</taxon>
        <taxon>Fabaceae</taxon>
        <taxon>Papilionoideae</taxon>
        <taxon>50 kb inversion clade</taxon>
        <taxon>NPAAA clade</taxon>
        <taxon>indigoferoid/millettioid clade</taxon>
        <taxon>Phaseoleae</taxon>
        <taxon>Canavalia</taxon>
    </lineage>
</organism>
<keyword evidence="2" id="KW-1185">Reference proteome</keyword>
<proteinExistence type="predicted"/>
<protein>
    <submittedName>
        <fullName evidence="1">Uncharacterized protein</fullName>
    </submittedName>
</protein>
<evidence type="ECO:0000313" key="2">
    <source>
        <dbReference type="Proteomes" id="UP001367508"/>
    </source>
</evidence>